<dbReference type="Pfam" id="PF10671">
    <property type="entry name" value="TcpQ"/>
    <property type="match status" value="1"/>
</dbReference>
<organism evidence="2 3">
    <name type="scientific">Gemmobacter caeni</name>
    <dbReference type="NCBI Taxonomy" id="589035"/>
    <lineage>
        <taxon>Bacteria</taxon>
        <taxon>Pseudomonadati</taxon>
        <taxon>Pseudomonadota</taxon>
        <taxon>Alphaproteobacteria</taxon>
        <taxon>Rhodobacterales</taxon>
        <taxon>Paracoccaceae</taxon>
        <taxon>Gemmobacter</taxon>
    </lineage>
</organism>
<evidence type="ECO:0000313" key="3">
    <source>
        <dbReference type="Proteomes" id="UP000244224"/>
    </source>
</evidence>
<evidence type="ECO:0000259" key="1">
    <source>
        <dbReference type="Pfam" id="PF10671"/>
    </source>
</evidence>
<dbReference type="Proteomes" id="UP000244224">
    <property type="component" value="Unassembled WGS sequence"/>
</dbReference>
<protein>
    <submittedName>
        <fullName evidence="2">Toxin co-regulated pilus biosynthesis protein Q</fullName>
    </submittedName>
</protein>
<dbReference type="Gene3D" id="3.55.50.70">
    <property type="match status" value="1"/>
</dbReference>
<name>A0A2T6B8M5_9RHOB</name>
<keyword evidence="3" id="KW-1185">Reference proteome</keyword>
<sequence>MACAVLSLGVTGPALADGPSGTRSGIAQSPGAWSVAAGSTLQSTLSAWAAREGWVLVWDAPRDYRIRASARLGPDFQSAVRALADAVNMTSPDLTVTLYLGNRVIHVRDSTPINN</sequence>
<feature type="domain" description="Toxin co-regulated pilus biosynthesis protein Q C-terminal" evidence="1">
    <location>
        <begin position="32"/>
        <end position="108"/>
    </location>
</feature>
<reference evidence="2 3" key="1">
    <citation type="submission" date="2018-04" db="EMBL/GenBank/DDBJ databases">
        <title>Genomic Encyclopedia of Archaeal and Bacterial Type Strains, Phase II (KMG-II): from individual species to whole genera.</title>
        <authorList>
            <person name="Goeker M."/>
        </authorList>
    </citation>
    <scope>NUCLEOTIDE SEQUENCE [LARGE SCALE GENOMIC DNA]</scope>
    <source>
        <strain evidence="2 3">DSM 21823</strain>
    </source>
</reference>
<dbReference type="EMBL" id="QBKP01000002">
    <property type="protein sequence ID" value="PTX52372.1"/>
    <property type="molecule type" value="Genomic_DNA"/>
</dbReference>
<accession>A0A2T6B8M5</accession>
<dbReference type="AlphaFoldDB" id="A0A2T6B8M5"/>
<evidence type="ECO:0000313" key="2">
    <source>
        <dbReference type="EMBL" id="PTX52372.1"/>
    </source>
</evidence>
<proteinExistence type="predicted"/>
<dbReference type="InterPro" id="IPR018927">
    <property type="entry name" value="Pilus_synth_Q_C"/>
</dbReference>
<gene>
    <name evidence="2" type="ORF">C8N34_102151</name>
</gene>
<comment type="caution">
    <text evidence="2">The sequence shown here is derived from an EMBL/GenBank/DDBJ whole genome shotgun (WGS) entry which is preliminary data.</text>
</comment>